<feature type="compositionally biased region" description="Basic and acidic residues" evidence="5">
    <location>
        <begin position="380"/>
        <end position="442"/>
    </location>
</feature>
<accession>A0ABR3PCT7</accession>
<dbReference type="Proteomes" id="UP001562354">
    <property type="component" value="Unassembled WGS sequence"/>
</dbReference>
<keyword evidence="7" id="KW-1185">Reference proteome</keyword>
<comment type="caution">
    <text evidence="6">The sequence shown here is derived from an EMBL/GenBank/DDBJ whole genome shotgun (WGS) entry which is preliminary data.</text>
</comment>
<dbReference type="GeneID" id="95974121"/>
<evidence type="ECO:0000256" key="5">
    <source>
        <dbReference type="SAM" id="MobiDB-lite"/>
    </source>
</evidence>
<evidence type="ECO:0000256" key="2">
    <source>
        <dbReference type="ARBA" id="ARBA00022692"/>
    </source>
</evidence>
<evidence type="ECO:0000256" key="1">
    <source>
        <dbReference type="ARBA" id="ARBA00004167"/>
    </source>
</evidence>
<evidence type="ECO:0008006" key="8">
    <source>
        <dbReference type="Google" id="ProtNLM"/>
    </source>
</evidence>
<gene>
    <name evidence="6" type="ORF">AAFC00_000418</name>
</gene>
<organism evidence="6 7">
    <name type="scientific">Neodothiora populina</name>
    <dbReference type="NCBI Taxonomy" id="2781224"/>
    <lineage>
        <taxon>Eukaryota</taxon>
        <taxon>Fungi</taxon>
        <taxon>Dikarya</taxon>
        <taxon>Ascomycota</taxon>
        <taxon>Pezizomycotina</taxon>
        <taxon>Dothideomycetes</taxon>
        <taxon>Dothideomycetidae</taxon>
        <taxon>Dothideales</taxon>
        <taxon>Dothioraceae</taxon>
        <taxon>Neodothiora</taxon>
    </lineage>
</organism>
<dbReference type="PANTHER" id="PTHR12883">
    <property type="entry name" value="ADIPOCYTE-SPECIFIC PROTEIN 4-RELATED"/>
    <property type="match status" value="1"/>
</dbReference>
<dbReference type="PANTHER" id="PTHR12883:SF0">
    <property type="entry name" value="PAT COMPLEX SUBUNIT CCDC47"/>
    <property type="match status" value="1"/>
</dbReference>
<keyword evidence="3" id="KW-1133">Transmembrane helix</keyword>
<proteinExistence type="predicted"/>
<dbReference type="EMBL" id="JBFMKM010000009">
    <property type="protein sequence ID" value="KAL1303971.1"/>
    <property type="molecule type" value="Genomic_DNA"/>
</dbReference>
<protein>
    <recommendedName>
        <fullName evidence="8">DUF1682-domain-containing protein</fullName>
    </recommendedName>
</protein>
<comment type="subcellular location">
    <subcellularLocation>
        <location evidence="1">Membrane</location>
        <topology evidence="1">Single-pass membrane protein</topology>
    </subcellularLocation>
</comment>
<sequence length="451" mass="50674">MADIIKGLFGGAKSSVASAAVPSGDADFADFASAPDPSPVSLSSSLSAPPAMKTFGAHISMEDRPFTKWYNVHERVTWSDFKMEAFILPTIILILATHWWGTRANRRRANAWLGSHVSAFESEFASVGFSGRRVISAAQVQQEGLAKAVEQSGASENALKEKSKDVFMSYASGRQNIAFVDVKINLLKRYNPFALVGEAVLPFFVESMNTVEEKVEITAYTFDGKEKDLIPRVPGQEPIKGKDSAYDGFVWAIVHKDSMKRLRDERYDLSLTSTKDHAKLPQWASVMSESAEITETLLTKELCSAVEKIGMDGLESIIISDMPEDAPKTLNDLVPKKRLQLNLRLNDPSSAADLPLIQTFLRLADVLVATGHFRPEVMRRVRTTRDDEHKKIKKQQDIEQAEERKGQSDKQKKEERERKLKGMTAEEQRKFLEREKDKDMRKRMGRMTMKA</sequence>
<evidence type="ECO:0000313" key="7">
    <source>
        <dbReference type="Proteomes" id="UP001562354"/>
    </source>
</evidence>
<name>A0ABR3PCT7_9PEZI</name>
<evidence type="ECO:0000256" key="3">
    <source>
        <dbReference type="ARBA" id="ARBA00022989"/>
    </source>
</evidence>
<feature type="region of interest" description="Disordered" evidence="5">
    <location>
        <begin position="380"/>
        <end position="451"/>
    </location>
</feature>
<evidence type="ECO:0000313" key="6">
    <source>
        <dbReference type="EMBL" id="KAL1303971.1"/>
    </source>
</evidence>
<evidence type="ECO:0000256" key="4">
    <source>
        <dbReference type="ARBA" id="ARBA00023136"/>
    </source>
</evidence>
<keyword evidence="2" id="KW-0812">Transmembrane</keyword>
<dbReference type="InterPro" id="IPR012879">
    <property type="entry name" value="CCDC47"/>
</dbReference>
<reference evidence="6 7" key="1">
    <citation type="submission" date="2024-07" db="EMBL/GenBank/DDBJ databases">
        <title>Draft sequence of the Neodothiora populina.</title>
        <authorList>
            <person name="Drown D.D."/>
            <person name="Schuette U.S."/>
            <person name="Buechlein A.B."/>
            <person name="Rusch D.R."/>
            <person name="Winton L.W."/>
            <person name="Adams G.A."/>
        </authorList>
    </citation>
    <scope>NUCLEOTIDE SEQUENCE [LARGE SCALE GENOMIC DNA]</scope>
    <source>
        <strain evidence="6 7">CPC 39397</strain>
    </source>
</reference>
<dbReference type="Pfam" id="PF07946">
    <property type="entry name" value="CCDC47"/>
    <property type="match status" value="1"/>
</dbReference>
<dbReference type="RefSeq" id="XP_069200246.1">
    <property type="nucleotide sequence ID" value="XM_069343910.1"/>
</dbReference>
<keyword evidence="4" id="KW-0472">Membrane</keyword>